<comment type="similarity">
    <text evidence="9">Belongs to the GSP H family.</text>
</comment>
<gene>
    <name evidence="13" type="ORF">SAMN04487779_10517</name>
</gene>
<evidence type="ECO:0000256" key="4">
    <source>
        <dbReference type="ARBA" id="ARBA00022481"/>
    </source>
</evidence>
<dbReference type="GO" id="GO:0005886">
    <property type="term" value="C:plasma membrane"/>
    <property type="evidence" value="ECO:0007669"/>
    <property type="project" value="UniProtKB-SubCell"/>
</dbReference>
<keyword evidence="7 11" id="KW-1133">Transmembrane helix</keyword>
<proteinExistence type="inferred from homology"/>
<sequence length="158" mass="15872">MAPAVTAGGTALGGSTAAGGGRTGELRQAGFTLFEMMAVLAILGLVLSLLAAQPPARSARLELDGTARSLVQSLQLARARAIAANHSVAVTISPAGHRRDGQAPQPFPPGIRAIETGIIRFAPDGSASGGALTLRGEGGAVQVSVAWLTGRVTTQALR</sequence>
<evidence type="ECO:0000256" key="10">
    <source>
        <dbReference type="ARBA" id="ARBA00030775"/>
    </source>
</evidence>
<accession>A0A1G7DRL8</accession>
<dbReference type="InterPro" id="IPR045584">
    <property type="entry name" value="Pilin-like"/>
</dbReference>
<protein>
    <recommendedName>
        <fullName evidence="2">Type II secretion system protein H</fullName>
    </recommendedName>
    <alternativeName>
        <fullName evidence="10">General secretion pathway protein H</fullName>
    </alternativeName>
</protein>
<evidence type="ECO:0000256" key="9">
    <source>
        <dbReference type="ARBA" id="ARBA00025772"/>
    </source>
</evidence>
<evidence type="ECO:0000256" key="11">
    <source>
        <dbReference type="SAM" id="Phobius"/>
    </source>
</evidence>
<evidence type="ECO:0000256" key="7">
    <source>
        <dbReference type="ARBA" id="ARBA00022989"/>
    </source>
</evidence>
<evidence type="ECO:0000256" key="3">
    <source>
        <dbReference type="ARBA" id="ARBA00022475"/>
    </source>
</evidence>
<keyword evidence="4" id="KW-0488">Methylation</keyword>
<keyword evidence="14" id="KW-1185">Reference proteome</keyword>
<dbReference type="Pfam" id="PF07963">
    <property type="entry name" value="N_methyl"/>
    <property type="match status" value="1"/>
</dbReference>
<evidence type="ECO:0000256" key="8">
    <source>
        <dbReference type="ARBA" id="ARBA00023136"/>
    </source>
</evidence>
<keyword evidence="5" id="KW-0997">Cell inner membrane</keyword>
<evidence type="ECO:0000313" key="13">
    <source>
        <dbReference type="EMBL" id="SDE54082.1"/>
    </source>
</evidence>
<evidence type="ECO:0000259" key="12">
    <source>
        <dbReference type="Pfam" id="PF12019"/>
    </source>
</evidence>
<feature type="transmembrane region" description="Helical" evidence="11">
    <location>
        <begin position="33"/>
        <end position="52"/>
    </location>
</feature>
<evidence type="ECO:0000256" key="5">
    <source>
        <dbReference type="ARBA" id="ARBA00022519"/>
    </source>
</evidence>
<dbReference type="Pfam" id="PF12019">
    <property type="entry name" value="GspH"/>
    <property type="match status" value="1"/>
</dbReference>
<evidence type="ECO:0000256" key="6">
    <source>
        <dbReference type="ARBA" id="ARBA00022692"/>
    </source>
</evidence>
<dbReference type="SUPFAM" id="SSF54523">
    <property type="entry name" value="Pili subunits"/>
    <property type="match status" value="1"/>
</dbReference>
<dbReference type="NCBIfam" id="TIGR02532">
    <property type="entry name" value="IV_pilin_GFxxxE"/>
    <property type="match status" value="1"/>
</dbReference>
<comment type="subcellular location">
    <subcellularLocation>
        <location evidence="1">Cell inner membrane</location>
        <topology evidence="1">Single-pass membrane protein</topology>
    </subcellularLocation>
</comment>
<reference evidence="13 14" key="1">
    <citation type="submission" date="2016-10" db="EMBL/GenBank/DDBJ databases">
        <authorList>
            <person name="de Groot N.N."/>
        </authorList>
    </citation>
    <scope>NUCLEOTIDE SEQUENCE [LARGE SCALE GENOMIC DNA]</scope>
    <source>
        <strain evidence="13 14">CPCC 100156</strain>
    </source>
</reference>
<evidence type="ECO:0000313" key="14">
    <source>
        <dbReference type="Proteomes" id="UP000198925"/>
    </source>
</evidence>
<dbReference type="GO" id="GO:0015627">
    <property type="term" value="C:type II protein secretion system complex"/>
    <property type="evidence" value="ECO:0007669"/>
    <property type="project" value="InterPro"/>
</dbReference>
<keyword evidence="3" id="KW-1003">Cell membrane</keyword>
<keyword evidence="8 11" id="KW-0472">Membrane</keyword>
<dbReference type="Proteomes" id="UP000198925">
    <property type="component" value="Unassembled WGS sequence"/>
</dbReference>
<evidence type="ECO:0000256" key="1">
    <source>
        <dbReference type="ARBA" id="ARBA00004377"/>
    </source>
</evidence>
<feature type="domain" description="General secretion pathway GspH" evidence="12">
    <location>
        <begin position="66"/>
        <end position="147"/>
    </location>
</feature>
<dbReference type="STRING" id="938405.SAMN02927895_05470"/>
<dbReference type="InterPro" id="IPR012902">
    <property type="entry name" value="N_methyl_site"/>
</dbReference>
<dbReference type="AlphaFoldDB" id="A0A1G7DRL8"/>
<keyword evidence="6 11" id="KW-0812">Transmembrane</keyword>
<evidence type="ECO:0000256" key="2">
    <source>
        <dbReference type="ARBA" id="ARBA00021549"/>
    </source>
</evidence>
<dbReference type="InterPro" id="IPR022346">
    <property type="entry name" value="T2SS_GspH"/>
</dbReference>
<dbReference type="Gene3D" id="3.30.700.10">
    <property type="entry name" value="Glycoprotein, Type 4 Pilin"/>
    <property type="match status" value="1"/>
</dbReference>
<dbReference type="EMBL" id="FMZX01000051">
    <property type="protein sequence ID" value="SDE54082.1"/>
    <property type="molecule type" value="Genomic_DNA"/>
</dbReference>
<dbReference type="GO" id="GO:0015628">
    <property type="term" value="P:protein secretion by the type II secretion system"/>
    <property type="evidence" value="ECO:0007669"/>
    <property type="project" value="InterPro"/>
</dbReference>
<organism evidence="13 14">
    <name type="scientific">Belnapia rosea</name>
    <dbReference type="NCBI Taxonomy" id="938405"/>
    <lineage>
        <taxon>Bacteria</taxon>
        <taxon>Pseudomonadati</taxon>
        <taxon>Pseudomonadota</taxon>
        <taxon>Alphaproteobacteria</taxon>
        <taxon>Acetobacterales</taxon>
        <taxon>Roseomonadaceae</taxon>
        <taxon>Belnapia</taxon>
    </lineage>
</organism>
<name>A0A1G7DRL8_9PROT</name>